<reference evidence="1 2" key="1">
    <citation type="submission" date="2015-04" db="EMBL/GenBank/DDBJ databases">
        <authorList>
            <person name="Syromyatnikov M.Y."/>
            <person name="Popov V.N."/>
        </authorList>
    </citation>
    <scope>NUCLEOTIDE SEQUENCE [LARGE SCALE GENOMIC DNA]</scope>
</reference>
<dbReference type="AlphaFoldDB" id="A0A1J1I869"/>
<dbReference type="Proteomes" id="UP000183832">
    <property type="component" value="Unassembled WGS sequence"/>
</dbReference>
<accession>A0A1J1I869</accession>
<sequence length="97" mass="11239">MGKRKTFLTIEAIVTLTQKYVANECTMLPLNRITDDELIHHMSYFYLTSRNDSHYYNNNRALSNSSVESMFEARQFDVIAHSSEVQSPNDFSLLILT</sequence>
<name>A0A1J1I869_9DIPT</name>
<organism evidence="1 2">
    <name type="scientific">Clunio marinus</name>
    <dbReference type="NCBI Taxonomy" id="568069"/>
    <lineage>
        <taxon>Eukaryota</taxon>
        <taxon>Metazoa</taxon>
        <taxon>Ecdysozoa</taxon>
        <taxon>Arthropoda</taxon>
        <taxon>Hexapoda</taxon>
        <taxon>Insecta</taxon>
        <taxon>Pterygota</taxon>
        <taxon>Neoptera</taxon>
        <taxon>Endopterygota</taxon>
        <taxon>Diptera</taxon>
        <taxon>Nematocera</taxon>
        <taxon>Chironomoidea</taxon>
        <taxon>Chironomidae</taxon>
        <taxon>Clunio</taxon>
    </lineage>
</organism>
<proteinExistence type="predicted"/>
<evidence type="ECO:0000313" key="1">
    <source>
        <dbReference type="EMBL" id="CRK96411.1"/>
    </source>
</evidence>
<gene>
    <name evidence="1" type="ORF">CLUMA_CG009827</name>
</gene>
<dbReference type="EMBL" id="CVRI01000043">
    <property type="protein sequence ID" value="CRK96411.1"/>
    <property type="molecule type" value="Genomic_DNA"/>
</dbReference>
<keyword evidence="2" id="KW-1185">Reference proteome</keyword>
<evidence type="ECO:0000313" key="2">
    <source>
        <dbReference type="Proteomes" id="UP000183832"/>
    </source>
</evidence>
<protein>
    <submittedName>
        <fullName evidence="1">CLUMA_CG009827, isoform A</fullName>
    </submittedName>
</protein>